<evidence type="ECO:0000313" key="2">
    <source>
        <dbReference type="EMBL" id="RDY09969.1"/>
    </source>
</evidence>
<feature type="domain" description="Retrotransposon gag" evidence="1">
    <location>
        <begin position="12"/>
        <end position="81"/>
    </location>
</feature>
<protein>
    <recommendedName>
        <fullName evidence="1">Retrotransposon gag domain-containing protein</fullName>
    </recommendedName>
</protein>
<evidence type="ECO:0000259" key="1">
    <source>
        <dbReference type="Pfam" id="PF03732"/>
    </source>
</evidence>
<name>A0A371I4L6_MUCPR</name>
<dbReference type="Proteomes" id="UP000257109">
    <property type="component" value="Unassembled WGS sequence"/>
</dbReference>
<keyword evidence="3" id="KW-1185">Reference proteome</keyword>
<feature type="non-terminal residue" evidence="2">
    <location>
        <position position="1"/>
    </location>
</feature>
<comment type="caution">
    <text evidence="2">The sequence shown here is derived from an EMBL/GenBank/DDBJ whole genome shotgun (WGS) entry which is preliminary data.</text>
</comment>
<proteinExistence type="predicted"/>
<accession>A0A371I4L6</accession>
<dbReference type="AlphaFoldDB" id="A0A371I4L6"/>
<dbReference type="InterPro" id="IPR005162">
    <property type="entry name" value="Retrotrans_gag_dom"/>
</dbReference>
<gene>
    <name evidence="2" type="ORF">CR513_05585</name>
</gene>
<reference evidence="2" key="1">
    <citation type="submission" date="2018-05" db="EMBL/GenBank/DDBJ databases">
        <title>Draft genome of Mucuna pruriens seed.</title>
        <authorList>
            <person name="Nnadi N.E."/>
            <person name="Vos R."/>
            <person name="Hasami M.H."/>
            <person name="Devisetty U.K."/>
            <person name="Aguiy J.C."/>
        </authorList>
    </citation>
    <scope>NUCLEOTIDE SEQUENCE [LARGE SCALE GENOMIC DNA]</scope>
    <source>
        <strain evidence="2">JCA_2017</strain>
    </source>
</reference>
<dbReference type="Pfam" id="PF03732">
    <property type="entry name" value="Retrotrans_gag"/>
    <property type="match status" value="1"/>
</dbReference>
<dbReference type="EMBL" id="QJKJ01000940">
    <property type="protein sequence ID" value="RDY09969.1"/>
    <property type="molecule type" value="Genomic_DNA"/>
</dbReference>
<dbReference type="PANTHER" id="PTHR35046">
    <property type="entry name" value="ZINC KNUCKLE (CCHC-TYPE) FAMILY PROTEIN"/>
    <property type="match status" value="1"/>
</dbReference>
<evidence type="ECO:0000313" key="3">
    <source>
        <dbReference type="Proteomes" id="UP000257109"/>
    </source>
</evidence>
<dbReference type="PANTHER" id="PTHR35046:SF19">
    <property type="entry name" value="OS08G0315200 PROTEIN"/>
    <property type="match status" value="1"/>
</dbReference>
<dbReference type="OrthoDB" id="1747743at2759"/>
<organism evidence="2 3">
    <name type="scientific">Mucuna pruriens</name>
    <name type="common">Velvet bean</name>
    <name type="synonym">Dolichos pruriens</name>
    <dbReference type="NCBI Taxonomy" id="157652"/>
    <lineage>
        <taxon>Eukaryota</taxon>
        <taxon>Viridiplantae</taxon>
        <taxon>Streptophyta</taxon>
        <taxon>Embryophyta</taxon>
        <taxon>Tracheophyta</taxon>
        <taxon>Spermatophyta</taxon>
        <taxon>Magnoliopsida</taxon>
        <taxon>eudicotyledons</taxon>
        <taxon>Gunneridae</taxon>
        <taxon>Pentapetalae</taxon>
        <taxon>rosids</taxon>
        <taxon>fabids</taxon>
        <taxon>Fabales</taxon>
        <taxon>Fabaceae</taxon>
        <taxon>Papilionoideae</taxon>
        <taxon>50 kb inversion clade</taxon>
        <taxon>NPAAA clade</taxon>
        <taxon>indigoferoid/millettioid clade</taxon>
        <taxon>Phaseoleae</taxon>
        <taxon>Mucuna</taxon>
    </lineage>
</organism>
<sequence length="95" mass="11464">MVDVVLGRFEKRPKDWEALKTVMRARFVPSTYTKDLHDRLQRLYQGTRSIEKYHKEMEMNLVRAQIRESKEALMAQFHGLKEKYKMLLNYNSIKT</sequence>